<evidence type="ECO:0000256" key="7">
    <source>
        <dbReference type="ARBA" id="ARBA00023002"/>
    </source>
</evidence>
<dbReference type="InterPro" id="IPR008927">
    <property type="entry name" value="6-PGluconate_DH-like_C_sf"/>
</dbReference>
<evidence type="ECO:0000313" key="13">
    <source>
        <dbReference type="EMBL" id="PRD68182.1"/>
    </source>
</evidence>
<dbReference type="PANTHER" id="PTHR43765:SF2">
    <property type="entry name" value="2-DEHYDROPANTOATE 2-REDUCTASE"/>
    <property type="match status" value="1"/>
</dbReference>
<evidence type="ECO:0000256" key="2">
    <source>
        <dbReference type="ARBA" id="ARBA00007870"/>
    </source>
</evidence>
<dbReference type="InterPro" id="IPR013752">
    <property type="entry name" value="KPA_reductase"/>
</dbReference>
<organism evidence="13 14">
    <name type="scientific">Malikia spinosa</name>
    <dbReference type="NCBI Taxonomy" id="86180"/>
    <lineage>
        <taxon>Bacteria</taxon>
        <taxon>Pseudomonadati</taxon>
        <taxon>Pseudomonadota</taxon>
        <taxon>Betaproteobacteria</taxon>
        <taxon>Burkholderiales</taxon>
        <taxon>Comamonadaceae</taxon>
        <taxon>Malikia</taxon>
    </lineage>
</organism>
<dbReference type="AlphaFoldDB" id="A0A2S9KCQ5"/>
<evidence type="ECO:0000256" key="5">
    <source>
        <dbReference type="ARBA" id="ARBA00022655"/>
    </source>
</evidence>
<dbReference type="SUPFAM" id="SSF48179">
    <property type="entry name" value="6-phosphogluconate dehydrogenase C-terminal domain-like"/>
    <property type="match status" value="1"/>
</dbReference>
<dbReference type="InterPro" id="IPR036291">
    <property type="entry name" value="NAD(P)-bd_dom_sf"/>
</dbReference>
<accession>A0A2S9KCQ5</accession>
<feature type="domain" description="Ketopantoate reductase C-terminal" evidence="12">
    <location>
        <begin position="171"/>
        <end position="294"/>
    </location>
</feature>
<dbReference type="RefSeq" id="WP_105730240.1">
    <property type="nucleotide sequence ID" value="NZ_PVLR01000036.1"/>
</dbReference>
<evidence type="ECO:0000256" key="10">
    <source>
        <dbReference type="RuleBase" id="RU362068"/>
    </source>
</evidence>
<comment type="similarity">
    <text evidence="2 10">Belongs to the ketopantoate reductase family.</text>
</comment>
<dbReference type="OrthoDB" id="8555723at2"/>
<dbReference type="PANTHER" id="PTHR43765">
    <property type="entry name" value="2-DEHYDROPANTOATE 2-REDUCTASE-RELATED"/>
    <property type="match status" value="1"/>
</dbReference>
<dbReference type="Gene3D" id="3.40.50.720">
    <property type="entry name" value="NAD(P)-binding Rossmann-like Domain"/>
    <property type="match status" value="1"/>
</dbReference>
<keyword evidence="6 10" id="KW-0521">NADP</keyword>
<dbReference type="EC" id="1.1.1.169" evidence="3 10"/>
<dbReference type="Pfam" id="PF02558">
    <property type="entry name" value="ApbA"/>
    <property type="match status" value="1"/>
</dbReference>
<evidence type="ECO:0000256" key="4">
    <source>
        <dbReference type="ARBA" id="ARBA00019465"/>
    </source>
</evidence>
<keyword evidence="7 10" id="KW-0560">Oxidoreductase</keyword>
<dbReference type="InterPro" id="IPR013332">
    <property type="entry name" value="KPR_N"/>
</dbReference>
<comment type="catalytic activity">
    <reaction evidence="9 10">
        <text>(R)-pantoate + NADP(+) = 2-dehydropantoate + NADPH + H(+)</text>
        <dbReference type="Rhea" id="RHEA:16233"/>
        <dbReference type="ChEBI" id="CHEBI:11561"/>
        <dbReference type="ChEBI" id="CHEBI:15378"/>
        <dbReference type="ChEBI" id="CHEBI:15980"/>
        <dbReference type="ChEBI" id="CHEBI:57783"/>
        <dbReference type="ChEBI" id="CHEBI:58349"/>
        <dbReference type="EC" id="1.1.1.169"/>
    </reaction>
</comment>
<keyword evidence="5 10" id="KW-0566">Pantothenate biosynthesis</keyword>
<comment type="function">
    <text evidence="10">Catalyzes the NADPH-dependent reduction of ketopantoate into pantoic acid.</text>
</comment>
<keyword evidence="14" id="KW-1185">Reference proteome</keyword>
<reference evidence="13 14" key="1">
    <citation type="submission" date="2018-03" db="EMBL/GenBank/DDBJ databases">
        <title>Comparative genomics illustrates the genes involved in a hyperalkaliphilic mechanisms of Serpentinomonas isolated from highly-alkaline calcium-rich serpentinized springs.</title>
        <authorList>
            <person name="Suzuki S."/>
            <person name="Ishii S."/>
            <person name="Walworth N."/>
            <person name="Bird L."/>
            <person name="Kuenen J.G."/>
            <person name="Nealson K.H."/>
        </authorList>
    </citation>
    <scope>NUCLEOTIDE SEQUENCE [LARGE SCALE GENOMIC DNA]</scope>
    <source>
        <strain evidence="13 14">83</strain>
    </source>
</reference>
<comment type="caution">
    <text evidence="13">The sequence shown here is derived from an EMBL/GenBank/DDBJ whole genome shotgun (WGS) entry which is preliminary data.</text>
</comment>
<dbReference type="Proteomes" id="UP000238326">
    <property type="component" value="Unassembled WGS sequence"/>
</dbReference>
<dbReference type="GO" id="GO:0050661">
    <property type="term" value="F:NADP binding"/>
    <property type="evidence" value="ECO:0007669"/>
    <property type="project" value="TreeGrafter"/>
</dbReference>
<sequence>MKIAIMGAGAVGSYYGGLLARAGHAVTLIGRASHVAAVLRDGLRLQTLAFDEWVPMRASVDPAAVADADWVLCCVKSNDTEAAAAAISPYLRDQALVLSLQNGLENAERLQALLPRHRVQPVLVYAAVELAGPGHLRHHGRGELVIGAGPDSEAIATSFADAGVPVQVLADLRAAQWSKLVVNCAYNALSAISRLPYGRMIQGPGIEATMREAVAECLAVAHAEGIPLPADLWPQVRALADAMPTQQSSTAQDLARGRRSEIDQLNGYVVRRGAALGVPTPVNRALHGLVKLLEAPPGGDPADHRAD</sequence>
<evidence type="ECO:0000259" key="11">
    <source>
        <dbReference type="Pfam" id="PF02558"/>
    </source>
</evidence>
<dbReference type="Gene3D" id="1.10.1040.10">
    <property type="entry name" value="N-(1-d-carboxylethyl)-l-norvaline Dehydrogenase, domain 2"/>
    <property type="match status" value="1"/>
</dbReference>
<dbReference type="EMBL" id="PVLR01000036">
    <property type="protein sequence ID" value="PRD68182.1"/>
    <property type="molecule type" value="Genomic_DNA"/>
</dbReference>
<comment type="pathway">
    <text evidence="1 10">Cofactor biosynthesis; (R)-pantothenate biosynthesis; (R)-pantoate from 3-methyl-2-oxobutanoate: step 2/2.</text>
</comment>
<proteinExistence type="inferred from homology"/>
<evidence type="ECO:0000256" key="6">
    <source>
        <dbReference type="ARBA" id="ARBA00022857"/>
    </source>
</evidence>
<gene>
    <name evidence="13" type="ORF">C6P61_12395</name>
</gene>
<evidence type="ECO:0000256" key="9">
    <source>
        <dbReference type="ARBA" id="ARBA00048793"/>
    </source>
</evidence>
<dbReference type="SUPFAM" id="SSF51735">
    <property type="entry name" value="NAD(P)-binding Rossmann-fold domains"/>
    <property type="match status" value="1"/>
</dbReference>
<dbReference type="GO" id="GO:0005737">
    <property type="term" value="C:cytoplasm"/>
    <property type="evidence" value="ECO:0007669"/>
    <property type="project" value="TreeGrafter"/>
</dbReference>
<dbReference type="NCBIfam" id="TIGR00745">
    <property type="entry name" value="apbA_panE"/>
    <property type="match status" value="1"/>
</dbReference>
<dbReference type="InterPro" id="IPR050838">
    <property type="entry name" value="Ketopantoate_reductase"/>
</dbReference>
<dbReference type="InterPro" id="IPR003710">
    <property type="entry name" value="ApbA"/>
</dbReference>
<dbReference type="UniPathway" id="UPA00028">
    <property type="reaction ID" value="UER00004"/>
</dbReference>
<protein>
    <recommendedName>
        <fullName evidence="4 10">2-dehydropantoate 2-reductase</fullName>
        <ecNumber evidence="3 10">1.1.1.169</ecNumber>
    </recommendedName>
    <alternativeName>
        <fullName evidence="8 10">Ketopantoate reductase</fullName>
    </alternativeName>
</protein>
<name>A0A2S9KCQ5_9BURK</name>
<evidence type="ECO:0000313" key="14">
    <source>
        <dbReference type="Proteomes" id="UP000238326"/>
    </source>
</evidence>
<dbReference type="Pfam" id="PF08546">
    <property type="entry name" value="ApbA_C"/>
    <property type="match status" value="1"/>
</dbReference>
<evidence type="ECO:0000256" key="3">
    <source>
        <dbReference type="ARBA" id="ARBA00013014"/>
    </source>
</evidence>
<evidence type="ECO:0000256" key="8">
    <source>
        <dbReference type="ARBA" id="ARBA00032024"/>
    </source>
</evidence>
<dbReference type="GO" id="GO:0015940">
    <property type="term" value="P:pantothenate biosynthetic process"/>
    <property type="evidence" value="ECO:0007669"/>
    <property type="project" value="UniProtKB-UniPathway"/>
</dbReference>
<dbReference type="InterPro" id="IPR013328">
    <property type="entry name" value="6PGD_dom2"/>
</dbReference>
<evidence type="ECO:0000259" key="12">
    <source>
        <dbReference type="Pfam" id="PF08546"/>
    </source>
</evidence>
<dbReference type="FunFam" id="1.10.1040.10:FF:000017">
    <property type="entry name" value="2-dehydropantoate 2-reductase"/>
    <property type="match status" value="1"/>
</dbReference>
<evidence type="ECO:0000256" key="1">
    <source>
        <dbReference type="ARBA" id="ARBA00004994"/>
    </source>
</evidence>
<feature type="domain" description="Ketopantoate reductase N-terminal" evidence="11">
    <location>
        <begin position="3"/>
        <end position="149"/>
    </location>
</feature>
<dbReference type="GO" id="GO:0008677">
    <property type="term" value="F:2-dehydropantoate 2-reductase activity"/>
    <property type="evidence" value="ECO:0007669"/>
    <property type="project" value="UniProtKB-EC"/>
</dbReference>